<evidence type="ECO:0000313" key="3">
    <source>
        <dbReference type="Proteomes" id="UP000774326"/>
    </source>
</evidence>
<feature type="compositionally biased region" description="Polar residues" evidence="1">
    <location>
        <begin position="49"/>
        <end position="59"/>
    </location>
</feature>
<organism evidence="2 3">
    <name type="scientific">Wickerhamomyces pijperi</name>
    <name type="common">Yeast</name>
    <name type="synonym">Pichia pijperi</name>
    <dbReference type="NCBI Taxonomy" id="599730"/>
    <lineage>
        <taxon>Eukaryota</taxon>
        <taxon>Fungi</taxon>
        <taxon>Dikarya</taxon>
        <taxon>Ascomycota</taxon>
        <taxon>Saccharomycotina</taxon>
        <taxon>Saccharomycetes</taxon>
        <taxon>Phaffomycetales</taxon>
        <taxon>Wickerhamomycetaceae</taxon>
        <taxon>Wickerhamomyces</taxon>
    </lineage>
</organism>
<keyword evidence="3" id="KW-1185">Reference proteome</keyword>
<reference evidence="2" key="2">
    <citation type="submission" date="2021-01" db="EMBL/GenBank/DDBJ databases">
        <authorList>
            <person name="Schikora-Tamarit M.A."/>
        </authorList>
    </citation>
    <scope>NUCLEOTIDE SEQUENCE</scope>
    <source>
        <strain evidence="2">CBS2887</strain>
    </source>
</reference>
<evidence type="ECO:0000256" key="1">
    <source>
        <dbReference type="SAM" id="MobiDB-lite"/>
    </source>
</evidence>
<protein>
    <submittedName>
        <fullName evidence="2">Uncharacterized protein</fullName>
    </submittedName>
</protein>
<evidence type="ECO:0000313" key="2">
    <source>
        <dbReference type="EMBL" id="KAH3687281.1"/>
    </source>
</evidence>
<reference evidence="2" key="1">
    <citation type="journal article" date="2021" name="Open Biol.">
        <title>Shared evolutionary footprints suggest mitochondrial oxidative damage underlies multiple complex I losses in fungi.</title>
        <authorList>
            <person name="Schikora-Tamarit M.A."/>
            <person name="Marcet-Houben M."/>
            <person name="Nosek J."/>
            <person name="Gabaldon T."/>
        </authorList>
    </citation>
    <scope>NUCLEOTIDE SEQUENCE</scope>
    <source>
        <strain evidence="2">CBS2887</strain>
    </source>
</reference>
<dbReference type="AlphaFoldDB" id="A0A9P8QB50"/>
<proteinExistence type="predicted"/>
<dbReference type="Proteomes" id="UP000774326">
    <property type="component" value="Unassembled WGS sequence"/>
</dbReference>
<feature type="region of interest" description="Disordered" evidence="1">
    <location>
        <begin position="47"/>
        <end position="70"/>
    </location>
</feature>
<name>A0A9P8QB50_WICPI</name>
<sequence length="70" mass="8051">MKSIRIGKSNWSAAYLMNFFKSVLEIPPIGFKSAEEQSYLVKYPRRHSSTLADPSTNNPPRWLSRHQGNN</sequence>
<gene>
    <name evidence="2" type="ORF">WICPIJ_001743</name>
</gene>
<comment type="caution">
    <text evidence="2">The sequence shown here is derived from an EMBL/GenBank/DDBJ whole genome shotgun (WGS) entry which is preliminary data.</text>
</comment>
<accession>A0A9P8QB50</accession>
<dbReference type="EMBL" id="JAEUBG010000873">
    <property type="protein sequence ID" value="KAH3687281.1"/>
    <property type="molecule type" value="Genomic_DNA"/>
</dbReference>